<feature type="domain" description="EamA" evidence="7">
    <location>
        <begin position="146"/>
        <end position="291"/>
    </location>
</feature>
<dbReference type="Pfam" id="PF00892">
    <property type="entry name" value="EamA"/>
    <property type="match status" value="2"/>
</dbReference>
<evidence type="ECO:0000256" key="4">
    <source>
        <dbReference type="ARBA" id="ARBA00022989"/>
    </source>
</evidence>
<dbReference type="InterPro" id="IPR050638">
    <property type="entry name" value="AA-Vitamin_Transporters"/>
</dbReference>
<feature type="transmembrane region" description="Helical" evidence="6">
    <location>
        <begin position="176"/>
        <end position="198"/>
    </location>
</feature>
<keyword evidence="5 6" id="KW-0472">Membrane</keyword>
<feature type="transmembrane region" description="Helical" evidence="6">
    <location>
        <begin position="218"/>
        <end position="243"/>
    </location>
</feature>
<feature type="domain" description="EamA" evidence="7">
    <location>
        <begin position="1"/>
        <end position="135"/>
    </location>
</feature>
<sequence length="316" mass="33602">MGYVYALCAALLFGMNGSVTKVIIGAGLDPAQLTLFRVSGTALIAAVVLLFLNRGAFRVTWRQLGLLSILGVVGVALLQFNYAVAISILPVGITLLIEYTAVLMVALVAFFFLHERVRARLWVAIGFVLAGLAVVAQIWASELVPFGVLMAFGAAGSLALYFLLGEREVGKTSPMAVAFWTMTASAIFWGIFSGWWTIDPAIFTTPVSMSGTLAQLELPLLIPLLWNVIMGSFLPFFLSLLALKHLTATAAGVVASAEVIFAFVVAWLWLGEGLDPVQIVGVVVVLAGIILAQTARLDKVVDADLAITAESTDSLV</sequence>
<accession>A0ABP7FM86</accession>
<dbReference type="InterPro" id="IPR037185">
    <property type="entry name" value="EmrE-like"/>
</dbReference>
<name>A0ABP7FM86_9MICO</name>
<evidence type="ECO:0000256" key="1">
    <source>
        <dbReference type="ARBA" id="ARBA00004141"/>
    </source>
</evidence>
<evidence type="ECO:0000313" key="9">
    <source>
        <dbReference type="Proteomes" id="UP001501004"/>
    </source>
</evidence>
<feature type="transmembrane region" description="Helical" evidence="6">
    <location>
        <begin position="88"/>
        <end position="114"/>
    </location>
</feature>
<evidence type="ECO:0000256" key="6">
    <source>
        <dbReference type="SAM" id="Phobius"/>
    </source>
</evidence>
<evidence type="ECO:0000256" key="2">
    <source>
        <dbReference type="ARBA" id="ARBA00007362"/>
    </source>
</evidence>
<comment type="similarity">
    <text evidence="2">Belongs to the EamA transporter family.</text>
</comment>
<keyword evidence="4 6" id="KW-1133">Transmembrane helix</keyword>
<feature type="transmembrane region" description="Helical" evidence="6">
    <location>
        <begin position="250"/>
        <end position="270"/>
    </location>
</feature>
<proteinExistence type="inferred from homology"/>
<dbReference type="Proteomes" id="UP001501004">
    <property type="component" value="Unassembled WGS sequence"/>
</dbReference>
<dbReference type="PANTHER" id="PTHR32322:SF2">
    <property type="entry name" value="EAMA DOMAIN-CONTAINING PROTEIN"/>
    <property type="match status" value="1"/>
</dbReference>
<feature type="transmembrane region" description="Helical" evidence="6">
    <location>
        <begin position="146"/>
        <end position="164"/>
    </location>
</feature>
<feature type="transmembrane region" description="Helical" evidence="6">
    <location>
        <begin position="121"/>
        <end position="140"/>
    </location>
</feature>
<dbReference type="EMBL" id="BAABAE010000003">
    <property type="protein sequence ID" value="GAA3741042.1"/>
    <property type="molecule type" value="Genomic_DNA"/>
</dbReference>
<evidence type="ECO:0000256" key="5">
    <source>
        <dbReference type="ARBA" id="ARBA00023136"/>
    </source>
</evidence>
<dbReference type="InterPro" id="IPR000620">
    <property type="entry name" value="EamA_dom"/>
</dbReference>
<dbReference type="PANTHER" id="PTHR32322">
    <property type="entry name" value="INNER MEMBRANE TRANSPORTER"/>
    <property type="match status" value="1"/>
</dbReference>
<feature type="transmembrane region" description="Helical" evidence="6">
    <location>
        <begin position="276"/>
        <end position="292"/>
    </location>
</feature>
<dbReference type="SUPFAM" id="SSF103481">
    <property type="entry name" value="Multidrug resistance efflux transporter EmrE"/>
    <property type="match status" value="2"/>
</dbReference>
<feature type="transmembrane region" description="Helical" evidence="6">
    <location>
        <begin position="64"/>
        <end position="82"/>
    </location>
</feature>
<keyword evidence="3 6" id="KW-0812">Transmembrane</keyword>
<gene>
    <name evidence="8" type="ORF">GCM10022239_15970</name>
</gene>
<evidence type="ECO:0000256" key="3">
    <source>
        <dbReference type="ARBA" id="ARBA00022692"/>
    </source>
</evidence>
<keyword evidence="9" id="KW-1185">Reference proteome</keyword>
<reference evidence="9" key="1">
    <citation type="journal article" date="2019" name="Int. J. Syst. Evol. Microbiol.">
        <title>The Global Catalogue of Microorganisms (GCM) 10K type strain sequencing project: providing services to taxonomists for standard genome sequencing and annotation.</title>
        <authorList>
            <consortium name="The Broad Institute Genomics Platform"/>
            <consortium name="The Broad Institute Genome Sequencing Center for Infectious Disease"/>
            <person name="Wu L."/>
            <person name="Ma J."/>
        </authorList>
    </citation>
    <scope>NUCLEOTIDE SEQUENCE [LARGE SCALE GENOMIC DNA]</scope>
    <source>
        <strain evidence="9">JCM 16949</strain>
    </source>
</reference>
<organism evidence="8 9">
    <name type="scientific">Leifsonella bigeumensis</name>
    <dbReference type="NCBI Taxonomy" id="433643"/>
    <lineage>
        <taxon>Bacteria</taxon>
        <taxon>Bacillati</taxon>
        <taxon>Actinomycetota</taxon>
        <taxon>Actinomycetes</taxon>
        <taxon>Micrococcales</taxon>
        <taxon>Microbacteriaceae</taxon>
        <taxon>Leifsonella</taxon>
    </lineage>
</organism>
<evidence type="ECO:0000259" key="7">
    <source>
        <dbReference type="Pfam" id="PF00892"/>
    </source>
</evidence>
<evidence type="ECO:0000313" key="8">
    <source>
        <dbReference type="EMBL" id="GAA3741042.1"/>
    </source>
</evidence>
<dbReference type="Gene3D" id="1.10.3730.20">
    <property type="match status" value="1"/>
</dbReference>
<comment type="subcellular location">
    <subcellularLocation>
        <location evidence="1">Membrane</location>
        <topology evidence="1">Multi-pass membrane protein</topology>
    </subcellularLocation>
</comment>
<dbReference type="RefSeq" id="WP_344755502.1">
    <property type="nucleotide sequence ID" value="NZ_BAABAE010000003.1"/>
</dbReference>
<protein>
    <submittedName>
        <fullName evidence="8">EamA family transporter</fullName>
    </submittedName>
</protein>
<feature type="transmembrane region" description="Helical" evidence="6">
    <location>
        <begin position="35"/>
        <end position="52"/>
    </location>
</feature>
<comment type="caution">
    <text evidence="8">The sequence shown here is derived from an EMBL/GenBank/DDBJ whole genome shotgun (WGS) entry which is preliminary data.</text>
</comment>